<evidence type="ECO:0000313" key="5">
    <source>
        <dbReference type="Proteomes" id="UP001431783"/>
    </source>
</evidence>
<dbReference type="PROSITE" id="PS50297">
    <property type="entry name" value="ANK_REP_REGION"/>
    <property type="match status" value="1"/>
</dbReference>
<dbReference type="SMART" id="SM00698">
    <property type="entry name" value="MORN"/>
    <property type="match status" value="2"/>
</dbReference>
<evidence type="ECO:0000256" key="3">
    <source>
        <dbReference type="SAM" id="MobiDB-lite"/>
    </source>
</evidence>
<feature type="compositionally biased region" description="Basic and acidic residues" evidence="3">
    <location>
        <begin position="1556"/>
        <end position="1588"/>
    </location>
</feature>
<evidence type="ECO:0008006" key="6">
    <source>
        <dbReference type="Google" id="ProtNLM"/>
    </source>
</evidence>
<feature type="region of interest" description="Disordered" evidence="3">
    <location>
        <begin position="1219"/>
        <end position="1239"/>
    </location>
</feature>
<feature type="region of interest" description="Disordered" evidence="3">
    <location>
        <begin position="1542"/>
        <end position="1638"/>
    </location>
</feature>
<feature type="repeat" description="ANK" evidence="2">
    <location>
        <begin position="550"/>
        <end position="582"/>
    </location>
</feature>
<feature type="compositionally biased region" description="Basic and acidic residues" evidence="3">
    <location>
        <begin position="1629"/>
        <end position="1638"/>
    </location>
</feature>
<dbReference type="SUPFAM" id="SSF82185">
    <property type="entry name" value="Histone H3 K4-specific methyltransferase SET7/9 N-terminal domain"/>
    <property type="match status" value="1"/>
</dbReference>
<sequence length="1842" mass="212088">MPSTSRSCDSCSVCLDSNFDDCQNIKYNYIGDVDEDGLRNKYGYQIWNGRYKHEYAGNFLFNNMHDKGFYFIRKENSFSFYDGQFYNNKLEGYGQVIHDDGSVYEGLFKDNKRFGPGILTYTDGSQDVGFWNGNGLLRLSISVSSEFIPTLCSSSFSKVKLLRFKTIVPALPEKHDQAKAMMLKLGAAESFFDTYPQLYNYYVRNEHSLFFDSRYYDLAQLGSEAALIDVLEDESLLSMNINDTMTEYDDPCLCVNERCVHINRLIDEINFELEKIQNDIVRLKKKLRTCVDCCATEELDSEAASVEKDEIKKNDFWSANVGDPYRVIAADADISSKFKVEKDWNQMRLQSSLVDMNEVNNEVSVLNDANKGEEEKVPASEAESEQAVESTKSADGDEGPDRKITCECTERHIPDVDFIISELEDLEKNEKFHEVILQYLQNILYKEMKGTVNVDTPKTLQVIVEHLLSWNNDQTVIDMMQHCFRYRNFENMLNFSVKSLLSGNRSIFGEMGKQEKMCINFLRHCGLNQLTEVRDDLMRYNIHPDLSDARGNRGIHFAVTNNCFDVIKQLANSGANLDAFNDECLTPLLLGILRYIAAINSVTSWESAFLPEVVLNSDELEEVIHWRPHESLVNLREFLSSSCHLISTDQFTTKLDNKSLNDISIRSKLGLPSRKGSSAKMNMSYLFSTMFIEDYIKYQKLSASKKTNELDKDQLGPIENTIYILLQLGADPNVGELPMCPVLLSIFTKDVNLVEMLLEKGANPNVVNEDGLYALHILACLPFSSENVNISEKFLEHSCDPNKKTAPDFWSEQNDELFGEDSDEIQLQGKTALQLICMRKDFDTDNIEHQCALVRMLIENGAVCHHYYLGHTLLSLAVLRENVRLIETLYPYVEGTKPLGYNMGNILTITGLKRFSSAKPFVKCKEVIDTLIFLGMNPFDPVYAFPNAFEFFAKEHGEDVIENNRKIRRKLETEYKKLSKKFTSRDVVKNPDKVTVAYIREAGRKILSGIYQYKAIKHLMVLAEEDNLNNNHAKSRAKLLTVEDAIKYIKIFIHHENIEVNDPFKNLLLKVLEYVRVCNPPPKPKKKRKKKKAAKPPLNLRDEIEKFSEYDEDILVQLARFALDLNQEKYEVCYHCLKKSKKKLVVCPLCGIGKFCSALCNKFNKKTKSKHPCKILFYNNPNSKKFEFVEFSNNNTKEGSIARGRRTTLDPQKQKYEKLISKKSRTSTTSSTATTKEEDNQNNEVKFDRCCVTKNSVFFLCEENEYWKSVKRDCGFLCNRGVTEGEADTEGNSEFCVCYVPTEEHSPPKKNEDLSNNEELMKGSLAEEKQKKVNQSTNQDVITENFNNFLKRFKKKPINDFHLENNQTTEHKTQDIQNFGSQIKKHSIANDGRKGVLTSSKRLNQKEVQDQTKFKIGRGKFNSKSTEPSGSVRHTSEPLNRINMHRYKKNDQRGKHSKNDEKILPGEELRNVDDERNTSHAFLSNNRRKQQKYDHESKRSSANKSGTQTEAANNTKNDINTKMNMAQNKEMKAIYTNSRQIVNEDKSEAGDTTNTEFRRKNDVNKKKNADDIMINRKLDSNTRDHEEYSSVENNGMIKNKRQKSSVKEKKKYEPAGDSEKPETINMNNKESRSEFKKRNENKEFTEIDVNVHYNKKKTTRENKSEKSPGRLAAGKEDIGRNSYKVLKEYIERPMNKEIGTDKKESTRGLQSRDTLKKEQASDIVNDDIKENKIIHDWIKSKGFSPRKPKKETNVSNKWHPSNQLVEKKVPVPDGQTSSYKSNLSKFQKFPKLHQYFLELLAHYFPQFNLNGLLFPFACFVDGQLYYKFAESSPYYCRTYSTV</sequence>
<organism evidence="4 5">
    <name type="scientific">Henosepilachna vigintioctopunctata</name>
    <dbReference type="NCBI Taxonomy" id="420089"/>
    <lineage>
        <taxon>Eukaryota</taxon>
        <taxon>Metazoa</taxon>
        <taxon>Ecdysozoa</taxon>
        <taxon>Arthropoda</taxon>
        <taxon>Hexapoda</taxon>
        <taxon>Insecta</taxon>
        <taxon>Pterygota</taxon>
        <taxon>Neoptera</taxon>
        <taxon>Endopterygota</taxon>
        <taxon>Coleoptera</taxon>
        <taxon>Polyphaga</taxon>
        <taxon>Cucujiformia</taxon>
        <taxon>Coccinelloidea</taxon>
        <taxon>Coccinellidae</taxon>
        <taxon>Epilachninae</taxon>
        <taxon>Epilachnini</taxon>
        <taxon>Henosepilachna</taxon>
    </lineage>
</organism>
<keyword evidence="5" id="KW-1185">Reference proteome</keyword>
<feature type="region of interest" description="Disordered" evidence="3">
    <location>
        <begin position="1655"/>
        <end position="1676"/>
    </location>
</feature>
<feature type="region of interest" description="Disordered" evidence="3">
    <location>
        <begin position="367"/>
        <end position="402"/>
    </location>
</feature>
<comment type="caution">
    <text evidence="4">The sequence shown here is derived from an EMBL/GenBank/DDBJ whole genome shotgun (WGS) entry which is preliminary data.</text>
</comment>
<evidence type="ECO:0000256" key="2">
    <source>
        <dbReference type="PROSITE-ProRule" id="PRU00023"/>
    </source>
</evidence>
<dbReference type="PROSITE" id="PS50088">
    <property type="entry name" value="ANK_REPEAT"/>
    <property type="match status" value="1"/>
</dbReference>
<feature type="compositionally biased region" description="Basic and acidic residues" evidence="3">
    <location>
        <begin position="1449"/>
        <end position="1478"/>
    </location>
</feature>
<keyword evidence="2" id="KW-0040">ANK repeat</keyword>
<dbReference type="PANTHER" id="PTHR15897">
    <property type="entry name" value="ANKYRIN REPEAT AND MYND DOMAIN PROTEIN 1"/>
    <property type="match status" value="1"/>
</dbReference>
<feature type="region of interest" description="Disordered" evidence="3">
    <location>
        <begin position="1415"/>
        <end position="1520"/>
    </location>
</feature>
<dbReference type="InterPro" id="IPR002110">
    <property type="entry name" value="Ankyrin_rpt"/>
</dbReference>
<feature type="compositionally biased region" description="Polar residues" evidence="3">
    <location>
        <begin position="1422"/>
        <end position="1433"/>
    </location>
</feature>
<dbReference type="Pfam" id="PF02493">
    <property type="entry name" value="MORN"/>
    <property type="match status" value="2"/>
</dbReference>
<dbReference type="InterPro" id="IPR053064">
    <property type="entry name" value="Ankyrin-MYND_domain-protein"/>
</dbReference>
<dbReference type="SUPFAM" id="SSF48403">
    <property type="entry name" value="Ankyrin repeat"/>
    <property type="match status" value="2"/>
</dbReference>
<feature type="compositionally biased region" description="Polar residues" evidence="3">
    <location>
        <begin position="1500"/>
        <end position="1520"/>
    </location>
</feature>
<name>A0AAW1UYG9_9CUCU</name>
<proteinExistence type="predicted"/>
<dbReference type="Gene3D" id="2.20.110.10">
    <property type="entry name" value="Histone H3 K4-specific methyltransferase SET7/9 N-terminal domain"/>
    <property type="match status" value="1"/>
</dbReference>
<dbReference type="SMART" id="SM00248">
    <property type="entry name" value="ANK"/>
    <property type="match status" value="4"/>
</dbReference>
<protein>
    <recommendedName>
        <fullName evidence="6">Ankyrin repeat and MYND domain-containing protein 1</fullName>
    </recommendedName>
</protein>
<dbReference type="Proteomes" id="UP001431783">
    <property type="component" value="Unassembled WGS sequence"/>
</dbReference>
<feature type="compositionally biased region" description="Basic and acidic residues" evidence="3">
    <location>
        <begin position="392"/>
        <end position="402"/>
    </location>
</feature>
<dbReference type="Gene3D" id="1.25.40.20">
    <property type="entry name" value="Ankyrin repeat-containing domain"/>
    <property type="match status" value="2"/>
</dbReference>
<feature type="region of interest" description="Disordered" evidence="3">
    <location>
        <begin position="1698"/>
        <end position="1718"/>
    </location>
</feature>
<evidence type="ECO:0000256" key="1">
    <source>
        <dbReference type="ARBA" id="ARBA00022737"/>
    </source>
</evidence>
<evidence type="ECO:0000313" key="4">
    <source>
        <dbReference type="EMBL" id="KAK9885532.1"/>
    </source>
</evidence>
<dbReference type="PANTHER" id="PTHR15897:SF2">
    <property type="entry name" value="ANKYRIN REPEAT AND MYND DOMAIN-CONTAINING PROTEIN 1"/>
    <property type="match status" value="1"/>
</dbReference>
<feature type="compositionally biased region" description="Low complexity" evidence="3">
    <location>
        <begin position="379"/>
        <end position="390"/>
    </location>
</feature>
<feature type="compositionally biased region" description="Basic and acidic residues" evidence="3">
    <location>
        <begin position="1659"/>
        <end position="1676"/>
    </location>
</feature>
<keyword evidence="1" id="KW-0677">Repeat</keyword>
<reference evidence="4 5" key="1">
    <citation type="submission" date="2023-03" db="EMBL/GenBank/DDBJ databases">
        <title>Genome insight into feeding habits of ladybird beetles.</title>
        <authorList>
            <person name="Li H.-S."/>
            <person name="Huang Y.-H."/>
            <person name="Pang H."/>
        </authorList>
    </citation>
    <scope>NUCLEOTIDE SEQUENCE [LARGE SCALE GENOMIC DNA]</scope>
    <source>
        <strain evidence="4">SYSU_2023b</strain>
        <tissue evidence="4">Whole body</tissue>
    </source>
</reference>
<dbReference type="EMBL" id="JARQZJ010000095">
    <property type="protein sequence ID" value="KAK9885532.1"/>
    <property type="molecule type" value="Genomic_DNA"/>
</dbReference>
<feature type="compositionally biased region" description="Basic and acidic residues" evidence="3">
    <location>
        <begin position="1605"/>
        <end position="1622"/>
    </location>
</feature>
<dbReference type="InterPro" id="IPR003409">
    <property type="entry name" value="MORN"/>
</dbReference>
<accession>A0AAW1UYG9</accession>
<dbReference type="InterPro" id="IPR036770">
    <property type="entry name" value="Ankyrin_rpt-contain_sf"/>
</dbReference>
<gene>
    <name evidence="4" type="ORF">WA026_011025</name>
</gene>